<name>A0A1G7HQ77_9FIRM</name>
<dbReference type="RefSeq" id="WP_216093611.1">
    <property type="nucleotide sequence ID" value="NZ_FNBU01000001.1"/>
</dbReference>
<dbReference type="FunFam" id="3.40.50.720:FF:000115">
    <property type="entry name" value="3-oxoacyl-[acyl-carrier-protein] reductase FabG"/>
    <property type="match status" value="1"/>
</dbReference>
<dbReference type="InterPro" id="IPR002347">
    <property type="entry name" value="SDR_fam"/>
</dbReference>
<dbReference type="Gene3D" id="3.40.50.720">
    <property type="entry name" value="NAD(P)-binding Rossmann-like Domain"/>
    <property type="match status" value="1"/>
</dbReference>
<keyword evidence="2" id="KW-0521">NADP</keyword>
<sequence length="246" mass="26387">MRFQGEVAVITGAGRGIGAAIARKLFVEGCRVAIVDIDEATAIQSARAIDPAGERSMAVFCDVSNKESVDQAMAKVIANYGQVDILVNNAGITSDAMFHKMSLEQWQKVIDVNLTGIFLVTRAVVPQMRERKRGRIINISSTSAYGNIGQANYSATKAGVIGMTKTLAKELGRYNITVNAIEPGVIETDMLKAVPQKIKDGWLETMPLARMGQPEDVANAVCFLASDEASFITGVELPVCGGFMII</sequence>
<accession>A0A1G7HQ77</accession>
<reference evidence="6" key="1">
    <citation type="submission" date="2016-10" db="EMBL/GenBank/DDBJ databases">
        <authorList>
            <person name="Varghese N."/>
            <person name="Submissions S."/>
        </authorList>
    </citation>
    <scope>NUCLEOTIDE SEQUENCE [LARGE SCALE GENOMIC DNA]</scope>
    <source>
        <strain evidence="6">DSM 23256</strain>
    </source>
</reference>
<dbReference type="Pfam" id="PF13561">
    <property type="entry name" value="adh_short_C2"/>
    <property type="match status" value="1"/>
</dbReference>
<keyword evidence="3" id="KW-0560">Oxidoreductase</keyword>
<dbReference type="PROSITE" id="PS00061">
    <property type="entry name" value="ADH_SHORT"/>
    <property type="match status" value="1"/>
</dbReference>
<dbReference type="InterPro" id="IPR050259">
    <property type="entry name" value="SDR"/>
</dbReference>
<dbReference type="PRINTS" id="PR00080">
    <property type="entry name" value="SDRFAMILY"/>
</dbReference>
<dbReference type="PANTHER" id="PTHR42879">
    <property type="entry name" value="3-OXOACYL-(ACYL-CARRIER-PROTEIN) REDUCTASE"/>
    <property type="match status" value="1"/>
</dbReference>
<dbReference type="SUPFAM" id="SSF51735">
    <property type="entry name" value="NAD(P)-binding Rossmann-fold domains"/>
    <property type="match status" value="1"/>
</dbReference>
<proteinExistence type="inferred from homology"/>
<dbReference type="GO" id="GO:0032787">
    <property type="term" value="P:monocarboxylic acid metabolic process"/>
    <property type="evidence" value="ECO:0007669"/>
    <property type="project" value="UniProtKB-ARBA"/>
</dbReference>
<dbReference type="InterPro" id="IPR057326">
    <property type="entry name" value="KR_dom"/>
</dbReference>
<evidence type="ECO:0000313" key="6">
    <source>
        <dbReference type="Proteomes" id="UP000243333"/>
    </source>
</evidence>
<dbReference type="Proteomes" id="UP000243333">
    <property type="component" value="Unassembled WGS sequence"/>
</dbReference>
<dbReference type="EMBL" id="FNBU01000001">
    <property type="protein sequence ID" value="SDF02612.1"/>
    <property type="molecule type" value="Genomic_DNA"/>
</dbReference>
<dbReference type="SMART" id="SM00822">
    <property type="entry name" value="PKS_KR"/>
    <property type="match status" value="1"/>
</dbReference>
<keyword evidence="6" id="KW-1185">Reference proteome</keyword>
<evidence type="ECO:0000313" key="5">
    <source>
        <dbReference type="EMBL" id="SDF02612.1"/>
    </source>
</evidence>
<dbReference type="STRING" id="1123285.SAMN05660235_00203"/>
<dbReference type="InterPro" id="IPR036291">
    <property type="entry name" value="NAD(P)-bd_dom_sf"/>
</dbReference>
<gene>
    <name evidence="5" type="ORF">SAMN05660235_00203</name>
</gene>
<evidence type="ECO:0000256" key="1">
    <source>
        <dbReference type="ARBA" id="ARBA00006484"/>
    </source>
</evidence>
<evidence type="ECO:0000256" key="2">
    <source>
        <dbReference type="ARBA" id="ARBA00022857"/>
    </source>
</evidence>
<dbReference type="PANTHER" id="PTHR42879:SF2">
    <property type="entry name" value="3-OXOACYL-[ACYL-CARRIER-PROTEIN] REDUCTASE FABG"/>
    <property type="match status" value="1"/>
</dbReference>
<dbReference type="CDD" id="cd05333">
    <property type="entry name" value="BKR_SDR_c"/>
    <property type="match status" value="1"/>
</dbReference>
<dbReference type="GO" id="GO:0016491">
    <property type="term" value="F:oxidoreductase activity"/>
    <property type="evidence" value="ECO:0007669"/>
    <property type="project" value="UniProtKB-KW"/>
</dbReference>
<comment type="similarity">
    <text evidence="1">Belongs to the short-chain dehydrogenases/reductases (SDR) family.</text>
</comment>
<dbReference type="AlphaFoldDB" id="A0A1G7HQ77"/>
<dbReference type="NCBIfam" id="NF005559">
    <property type="entry name" value="PRK07231.1"/>
    <property type="match status" value="1"/>
</dbReference>
<evidence type="ECO:0000256" key="3">
    <source>
        <dbReference type="ARBA" id="ARBA00023002"/>
    </source>
</evidence>
<dbReference type="NCBIfam" id="NF009466">
    <property type="entry name" value="PRK12826.1-2"/>
    <property type="match status" value="1"/>
</dbReference>
<dbReference type="NCBIfam" id="NF004198">
    <property type="entry name" value="PRK05653.1-3"/>
    <property type="match status" value="1"/>
</dbReference>
<dbReference type="PRINTS" id="PR00081">
    <property type="entry name" value="GDHRDH"/>
</dbReference>
<dbReference type="InterPro" id="IPR020904">
    <property type="entry name" value="Sc_DH/Rdtase_CS"/>
</dbReference>
<feature type="domain" description="Ketoreductase" evidence="4">
    <location>
        <begin position="6"/>
        <end position="184"/>
    </location>
</feature>
<evidence type="ECO:0000259" key="4">
    <source>
        <dbReference type="SMART" id="SM00822"/>
    </source>
</evidence>
<organism evidence="5 6">
    <name type="scientific">Sporolituus thermophilus DSM 23256</name>
    <dbReference type="NCBI Taxonomy" id="1123285"/>
    <lineage>
        <taxon>Bacteria</taxon>
        <taxon>Bacillati</taxon>
        <taxon>Bacillota</taxon>
        <taxon>Negativicutes</taxon>
        <taxon>Selenomonadales</taxon>
        <taxon>Sporomusaceae</taxon>
        <taxon>Sporolituus</taxon>
    </lineage>
</organism>
<protein>
    <submittedName>
        <fullName evidence="5">3-oxoacyl-[acyl-carrier-protein] reductase</fullName>
    </submittedName>
</protein>